<reference evidence="1" key="1">
    <citation type="journal article" date="2022" name="Nat. Microbiol.">
        <title>Unique mobile elements and scalable gene flow at the prokaryote-eukaryote boundary revealed by circularized Asgard archaea genomes.</title>
        <authorList>
            <person name="Wu F."/>
            <person name="Speth D.R."/>
            <person name="Philosof A."/>
            <person name="Cremiere A."/>
            <person name="Narayanan A."/>
            <person name="Barco R.A."/>
            <person name="Connon S.A."/>
            <person name="Amend J.P."/>
            <person name="Antoshechkin I.A."/>
            <person name="Orphan V.J."/>
        </authorList>
    </citation>
    <scope>NUCLEOTIDE SEQUENCE</scope>
    <source>
        <strain evidence="1">PR6</strain>
    </source>
</reference>
<dbReference type="AlphaFoldDB" id="A0A9Y1BSI5"/>
<protein>
    <submittedName>
        <fullName evidence="1">Uncharacterized protein</fullName>
    </submittedName>
</protein>
<name>A0A9Y1BSI5_9ARCH</name>
<dbReference type="EMBL" id="CP084167">
    <property type="protein sequence ID" value="UJG44461.1"/>
    <property type="molecule type" value="Genomic_DNA"/>
</dbReference>
<gene>
    <name evidence="1" type="ORF">K9W46_04585</name>
</gene>
<accession>A0A9Y1BSI5</accession>
<evidence type="ECO:0000313" key="1">
    <source>
        <dbReference type="EMBL" id="UJG44461.1"/>
    </source>
</evidence>
<proteinExistence type="predicted"/>
<sequence>MEFPRMYLEIQDHPDHLCQGDIFTSFESEALQPIKPKEAAFIVLTYTCDLKNPKDLDYITYSPIFTLDQILEDIINQYKIKYSNNKPPKNLLDSIIQRILKLSSNTKRFLFFLSPLPRFNNQIAFANINQIYSIQKKYSIQILTNRIACIRSPWKEKLGSMVGYLYNRVALEDIKKESIVRSIEKMPFVKNFIDEIYEKK</sequence>
<organism evidence="1">
    <name type="scientific">Candidatus Heimdallarchaeum endolithica</name>
    <dbReference type="NCBI Taxonomy" id="2876572"/>
    <lineage>
        <taxon>Archaea</taxon>
        <taxon>Promethearchaeati</taxon>
        <taxon>Candidatus Heimdallarchaeota</taxon>
        <taxon>Candidatus Heimdallarchaeia (ex Rinke et al. 2021) (nom. nud.)</taxon>
        <taxon>Candidatus Heimdallarchaeales</taxon>
        <taxon>Candidatus Heimdallarchaeaceae</taxon>
        <taxon>Candidatus Heimdallarchaeum</taxon>
    </lineage>
</organism>
<dbReference type="Proteomes" id="UP001200513">
    <property type="component" value="Chromosome"/>
</dbReference>